<dbReference type="PANTHER" id="PTHR43122">
    <property type="entry name" value="FERREDOXIN SUBUNIT OF PYRUVATE:FLAVODOXIN OXIDOREDUCTASE-RELATED"/>
    <property type="match status" value="1"/>
</dbReference>
<dbReference type="RefSeq" id="WP_160943437.1">
    <property type="nucleotide sequence ID" value="NZ_CP063310.1"/>
</dbReference>
<proteinExistence type="predicted"/>
<accession>A0A6L7IVP7</accession>
<evidence type="ECO:0000313" key="5">
    <source>
        <dbReference type="EMBL" id="QOS68976.1"/>
    </source>
</evidence>
<feature type="domain" description="4Fe-4S ferredoxin-type" evidence="4">
    <location>
        <begin position="319"/>
        <end position="348"/>
    </location>
</feature>
<feature type="domain" description="4Fe-4S ferredoxin-type" evidence="4">
    <location>
        <begin position="286"/>
        <end position="315"/>
    </location>
</feature>
<name>A0A6L7IVP7_9ACTN</name>
<dbReference type="PROSITE" id="PS51379">
    <property type="entry name" value="4FE4S_FER_2"/>
    <property type="match status" value="3"/>
</dbReference>
<evidence type="ECO:0000313" key="6">
    <source>
        <dbReference type="Proteomes" id="UP000478463"/>
    </source>
</evidence>
<dbReference type="PANTHER" id="PTHR43122:SF2">
    <property type="entry name" value="FERREDOXIN SUBUNIT OF PYRUVATE:FLAVODOXIN OXIDOREDUCTASE"/>
    <property type="match status" value="1"/>
</dbReference>
<evidence type="ECO:0000256" key="2">
    <source>
        <dbReference type="ARBA" id="ARBA00023004"/>
    </source>
</evidence>
<keyword evidence="1" id="KW-0479">Metal-binding</keyword>
<dbReference type="KEGG" id="egd:GS424_003745"/>
<feature type="domain" description="4Fe-4S ferredoxin-type" evidence="4">
    <location>
        <begin position="53"/>
        <end position="82"/>
    </location>
</feature>
<dbReference type="Gene3D" id="3.30.70.20">
    <property type="match status" value="2"/>
</dbReference>
<dbReference type="PROSITE" id="PS00198">
    <property type="entry name" value="4FE4S_FER_1"/>
    <property type="match status" value="3"/>
</dbReference>
<dbReference type="Pfam" id="PF12838">
    <property type="entry name" value="Fer4_7"/>
    <property type="match status" value="1"/>
</dbReference>
<dbReference type="Proteomes" id="UP000478463">
    <property type="component" value="Chromosome"/>
</dbReference>
<dbReference type="GO" id="GO:0051536">
    <property type="term" value="F:iron-sulfur cluster binding"/>
    <property type="evidence" value="ECO:0007669"/>
    <property type="project" value="UniProtKB-KW"/>
</dbReference>
<dbReference type="InterPro" id="IPR017896">
    <property type="entry name" value="4Fe4S_Fe-S-bd"/>
</dbReference>
<protein>
    <submittedName>
        <fullName evidence="5">4Fe-4S binding protein</fullName>
    </submittedName>
</protein>
<dbReference type="GO" id="GO:0046872">
    <property type="term" value="F:metal ion binding"/>
    <property type="evidence" value="ECO:0007669"/>
    <property type="project" value="UniProtKB-KW"/>
</dbReference>
<dbReference type="AlphaFoldDB" id="A0A6L7IVP7"/>
<reference evidence="5 6" key="1">
    <citation type="submission" date="2020-10" db="EMBL/GenBank/DDBJ databases">
        <title>Eggerthella sp. nov., isolated from human feces.</title>
        <authorList>
            <person name="Yajun G."/>
        </authorList>
    </citation>
    <scope>NUCLEOTIDE SEQUENCE [LARGE SCALE GENOMIC DNA]</scope>
    <source>
        <strain evidence="5 6">HF-1101</strain>
    </source>
</reference>
<evidence type="ECO:0000256" key="1">
    <source>
        <dbReference type="ARBA" id="ARBA00022723"/>
    </source>
</evidence>
<organism evidence="5 6">
    <name type="scientific">Eggerthella guodeyinii</name>
    <dbReference type="NCBI Taxonomy" id="2690837"/>
    <lineage>
        <taxon>Bacteria</taxon>
        <taxon>Bacillati</taxon>
        <taxon>Actinomycetota</taxon>
        <taxon>Coriobacteriia</taxon>
        <taxon>Eggerthellales</taxon>
        <taxon>Eggerthellaceae</taxon>
        <taxon>Eggerthella</taxon>
    </lineage>
</organism>
<sequence>MPDLTGYIALLERLQSNHLEVDARRCLAVRNRNAPCRRCAEACTSGCISLHGNRLAVDAQRCTGCGTCATACPTGALEARMPDDRELAAQAIRVLHAAGGVVTFACAPAREAAAAHLDPELTVGVACLGRIDESLIILLAAAGAPQVRLVCGTCDACPRGPGIGIARRVCDDTAALLDAWGSHARVELSERFPRVCRRSEHPAHDAGRRDFFRTMGDAAKSALHETAGFAIERVFDQAEDRTTRFDHVQADGALPRHLPARRALLLDMLTELGQPDGRLVETRLWGHAVIDEDRCSGCAMCAVFCPTGALSKTVDERGPTLVHAPGLCVQCRCCEALCPEGALTVSQEVFAADVGAGATDRHPLHGAATGKKGPDAIRNSMQKLIDSPYLWG</sequence>
<evidence type="ECO:0000256" key="3">
    <source>
        <dbReference type="ARBA" id="ARBA00023014"/>
    </source>
</evidence>
<dbReference type="InterPro" id="IPR017900">
    <property type="entry name" value="4Fe4S_Fe_S_CS"/>
</dbReference>
<dbReference type="SUPFAM" id="SSF54862">
    <property type="entry name" value="4Fe-4S ferredoxins"/>
    <property type="match status" value="1"/>
</dbReference>
<dbReference type="EMBL" id="CP063310">
    <property type="protein sequence ID" value="QOS68976.1"/>
    <property type="molecule type" value="Genomic_DNA"/>
</dbReference>
<keyword evidence="3" id="KW-0411">Iron-sulfur</keyword>
<keyword evidence="2" id="KW-0408">Iron</keyword>
<evidence type="ECO:0000259" key="4">
    <source>
        <dbReference type="PROSITE" id="PS51379"/>
    </source>
</evidence>
<dbReference type="Pfam" id="PF00037">
    <property type="entry name" value="Fer4"/>
    <property type="match status" value="1"/>
</dbReference>
<gene>
    <name evidence="5" type="ORF">GS424_003745</name>
</gene>